<evidence type="ECO:0000259" key="11">
    <source>
        <dbReference type="PROSITE" id="PS51387"/>
    </source>
</evidence>
<dbReference type="Proteomes" id="UP000037035">
    <property type="component" value="Unassembled WGS sequence"/>
</dbReference>
<dbReference type="EMBL" id="LAVV01006664">
    <property type="protein sequence ID" value="KNZ58867.1"/>
    <property type="molecule type" value="Genomic_DNA"/>
</dbReference>
<comment type="cofactor">
    <cofactor evidence="1">
        <name>FAD</name>
        <dbReference type="ChEBI" id="CHEBI:57692"/>
    </cofactor>
</comment>
<evidence type="ECO:0000256" key="6">
    <source>
        <dbReference type="ARBA" id="ARBA00022946"/>
    </source>
</evidence>
<dbReference type="OrthoDB" id="7786253at2759"/>
<evidence type="ECO:0000256" key="4">
    <source>
        <dbReference type="ARBA" id="ARBA00022630"/>
    </source>
</evidence>
<keyword evidence="4" id="KW-0285">Flavoprotein</keyword>
<dbReference type="InterPro" id="IPR004113">
    <property type="entry name" value="FAD-bd_oxidored_4_C"/>
</dbReference>
<dbReference type="InterPro" id="IPR036318">
    <property type="entry name" value="FAD-bd_PCMH-like_sf"/>
</dbReference>
<keyword evidence="6" id="KW-0809">Transit peptide</keyword>
<keyword evidence="10" id="KW-0812">Transmembrane</keyword>
<dbReference type="STRING" id="27349.A0A0L6VE97"/>
<dbReference type="InterPro" id="IPR016166">
    <property type="entry name" value="FAD-bd_PCMH"/>
</dbReference>
<dbReference type="VEuPathDB" id="FungiDB:VP01_1844g2"/>
<evidence type="ECO:0000313" key="12">
    <source>
        <dbReference type="EMBL" id="KNZ58867.1"/>
    </source>
</evidence>
<keyword evidence="13" id="KW-1185">Reference proteome</keyword>
<organism evidence="12 13">
    <name type="scientific">Puccinia sorghi</name>
    <dbReference type="NCBI Taxonomy" id="27349"/>
    <lineage>
        <taxon>Eukaryota</taxon>
        <taxon>Fungi</taxon>
        <taxon>Dikarya</taxon>
        <taxon>Basidiomycota</taxon>
        <taxon>Pucciniomycotina</taxon>
        <taxon>Pucciniomycetes</taxon>
        <taxon>Pucciniales</taxon>
        <taxon>Pucciniaceae</taxon>
        <taxon>Puccinia</taxon>
    </lineage>
</organism>
<feature type="domain" description="FAD-binding PCMH-type" evidence="11">
    <location>
        <begin position="138"/>
        <end position="378"/>
    </location>
</feature>
<comment type="caution">
    <text evidence="12">The sequence shown here is derived from an EMBL/GenBank/DDBJ whole genome shotgun (WGS) entry which is preliminary data.</text>
</comment>
<gene>
    <name evidence="12" type="ORF">VP01_1844g2</name>
</gene>
<dbReference type="GO" id="GO:0008720">
    <property type="term" value="F:D-lactate dehydrogenase (NAD+) activity"/>
    <property type="evidence" value="ECO:0007669"/>
    <property type="project" value="TreeGrafter"/>
</dbReference>
<keyword evidence="7" id="KW-0560">Oxidoreductase</keyword>
<dbReference type="Gene3D" id="1.10.45.10">
    <property type="entry name" value="Vanillyl-alcohol Oxidase, Chain A, domain 4"/>
    <property type="match status" value="1"/>
</dbReference>
<dbReference type="GO" id="GO:0071949">
    <property type="term" value="F:FAD binding"/>
    <property type="evidence" value="ECO:0007669"/>
    <property type="project" value="InterPro"/>
</dbReference>
<dbReference type="GO" id="GO:0005739">
    <property type="term" value="C:mitochondrion"/>
    <property type="evidence" value="ECO:0007669"/>
    <property type="project" value="UniProtKB-SubCell"/>
</dbReference>
<evidence type="ECO:0000313" key="13">
    <source>
        <dbReference type="Proteomes" id="UP000037035"/>
    </source>
</evidence>
<dbReference type="SUPFAM" id="SSF55103">
    <property type="entry name" value="FAD-linked oxidases, C-terminal domain"/>
    <property type="match status" value="1"/>
</dbReference>
<dbReference type="InterPro" id="IPR016164">
    <property type="entry name" value="FAD-linked_Oxase-like_C"/>
</dbReference>
<dbReference type="FunFam" id="3.30.70.2740:FF:000001">
    <property type="entry name" value="D-lactate dehydrogenase mitochondrial"/>
    <property type="match status" value="1"/>
</dbReference>
<name>A0A0L6VE97_9BASI</name>
<keyword evidence="8" id="KW-0496">Mitochondrion</keyword>
<dbReference type="Gene3D" id="3.30.70.2740">
    <property type="match status" value="1"/>
</dbReference>
<dbReference type="EC" id="1.1.2.4" evidence="9"/>
<evidence type="ECO:0000256" key="10">
    <source>
        <dbReference type="SAM" id="Phobius"/>
    </source>
</evidence>
<keyword evidence="10" id="KW-0472">Membrane</keyword>
<accession>A0A0L6VE97</accession>
<dbReference type="PROSITE" id="PS51387">
    <property type="entry name" value="FAD_PCMH"/>
    <property type="match status" value="1"/>
</dbReference>
<evidence type="ECO:0000256" key="5">
    <source>
        <dbReference type="ARBA" id="ARBA00022827"/>
    </source>
</evidence>
<dbReference type="SUPFAM" id="SSF56176">
    <property type="entry name" value="FAD-binding/transporter-associated domain-like"/>
    <property type="match status" value="1"/>
</dbReference>
<protein>
    <recommendedName>
        <fullName evidence="9">D-lactate dehydrogenase (cytochrome)</fullName>
        <ecNumber evidence="9">1.1.2.4</ecNumber>
    </recommendedName>
</protein>
<evidence type="ECO:0000256" key="9">
    <source>
        <dbReference type="ARBA" id="ARBA00038897"/>
    </source>
</evidence>
<sequence length="656" mass="72412">MSTMSILKDSKNWRVFRQVSPWRLPSTTRRLLYQHASSIGSGKQSIQPRQRMMTHQKWSTTMVFLTSTMIGSIMYVVGINVQLKKPLDPSKETLPQPSPKQFSAALEQIKKILPVESISRHPQDLLYHGTSAWSYHHPDCLPGAVLYPCSTQDVSNIVKVASQYRIPIVPFSGGTSLEGHFNAPSSKPITRDNQPSTDENQLAPGYSFCIDFSRNMNKIIAVHGPSTLCGISPCLNFIWLIPSTSLESDLDVVVQPGVSYEDLNYHLKRSASPHKLFFPVDPGPGAQIGGMIGTGCSGTNAVKYGTMRENVINMTVVLANGEVIKTRQRAKWIFLTSNPGEYEKNRKCAAGPDLGKLFIGSEGTLGLVTEVTLKLQPVLPTSVGVTHFENVDAATGTVLQLIQEGVSLACIELLDDQMMKAIKHSSSTGVIYDEKPSLFLKFTGTLAQIKSDEELTGESRLLCQQGVLPTKILKRNGGSPMRIAKSEAEAEEIWHARKVCLWSTLDYMPGHRIWTTDVCVPISHLPRLISETKADIQARNLKATMLGHVGDGNFHCIILFKDHLELAQVRQCVDQMVQLAQHLDGTCTGEHVVVDLKTVHPNNQKIVLGRWSVHLENELGKGTLDLLRTIKKTLDPLNIFNPGKLIPPPSPSPRTS</sequence>
<dbReference type="Pfam" id="PF02913">
    <property type="entry name" value="FAD-oxidase_C"/>
    <property type="match status" value="1"/>
</dbReference>
<dbReference type="GO" id="GO:1903457">
    <property type="term" value="P:lactate catabolic process"/>
    <property type="evidence" value="ECO:0007669"/>
    <property type="project" value="TreeGrafter"/>
</dbReference>
<proteinExistence type="inferred from homology"/>
<evidence type="ECO:0000256" key="3">
    <source>
        <dbReference type="ARBA" id="ARBA00008000"/>
    </source>
</evidence>
<dbReference type="InterPro" id="IPR006094">
    <property type="entry name" value="Oxid_FAD_bind_N"/>
</dbReference>
<dbReference type="GO" id="GO:0004458">
    <property type="term" value="F:D-lactate dehydrogenase (cytochrome) activity"/>
    <property type="evidence" value="ECO:0007669"/>
    <property type="project" value="UniProtKB-EC"/>
</dbReference>
<dbReference type="InterPro" id="IPR016169">
    <property type="entry name" value="FAD-bd_PCMH_sub2"/>
</dbReference>
<dbReference type="Gene3D" id="3.30.465.10">
    <property type="match status" value="1"/>
</dbReference>
<dbReference type="PANTHER" id="PTHR11748:SF111">
    <property type="entry name" value="D-LACTATE DEHYDROGENASE, MITOCHONDRIAL-RELATED"/>
    <property type="match status" value="1"/>
</dbReference>
<evidence type="ECO:0000256" key="7">
    <source>
        <dbReference type="ARBA" id="ARBA00023002"/>
    </source>
</evidence>
<reference evidence="12 13" key="1">
    <citation type="submission" date="2015-08" db="EMBL/GenBank/DDBJ databases">
        <title>Next Generation Sequencing and Analysis of the Genome of Puccinia sorghi L Schw, the Causal Agent of Maize Common Rust.</title>
        <authorList>
            <person name="Rochi L."/>
            <person name="Burguener G."/>
            <person name="Darino M."/>
            <person name="Turjanski A."/>
            <person name="Kreff E."/>
            <person name="Dieguez M.J."/>
            <person name="Sacco F."/>
        </authorList>
    </citation>
    <scope>NUCLEOTIDE SEQUENCE [LARGE SCALE GENOMIC DNA]</scope>
    <source>
        <strain evidence="12 13">RO10H11247</strain>
    </source>
</reference>
<comment type="similarity">
    <text evidence="3">Belongs to the FAD-binding oxidoreductase/transferase type 4 family.</text>
</comment>
<dbReference type="AlphaFoldDB" id="A0A0L6VE97"/>
<feature type="transmembrane region" description="Helical" evidence="10">
    <location>
        <begin position="58"/>
        <end position="77"/>
    </location>
</feature>
<dbReference type="InterPro" id="IPR016171">
    <property type="entry name" value="Vanillyl_alc_oxidase_C-sub2"/>
</dbReference>
<keyword evidence="5" id="KW-0274">FAD</keyword>
<dbReference type="PANTHER" id="PTHR11748">
    <property type="entry name" value="D-LACTATE DEHYDROGENASE"/>
    <property type="match status" value="1"/>
</dbReference>
<evidence type="ECO:0000256" key="8">
    <source>
        <dbReference type="ARBA" id="ARBA00023128"/>
    </source>
</evidence>
<keyword evidence="10" id="KW-1133">Transmembrane helix</keyword>
<evidence type="ECO:0000256" key="1">
    <source>
        <dbReference type="ARBA" id="ARBA00001974"/>
    </source>
</evidence>
<comment type="subcellular location">
    <subcellularLocation>
        <location evidence="2">Mitochondrion</location>
    </subcellularLocation>
</comment>
<evidence type="ECO:0000256" key="2">
    <source>
        <dbReference type="ARBA" id="ARBA00004173"/>
    </source>
</evidence>
<dbReference type="Pfam" id="PF01565">
    <property type="entry name" value="FAD_binding_4"/>
    <property type="match status" value="2"/>
</dbReference>